<keyword evidence="9" id="KW-0812">Transmembrane</keyword>
<dbReference type="GO" id="GO:0005765">
    <property type="term" value="C:lysosomal membrane"/>
    <property type="evidence" value="ECO:0007669"/>
    <property type="project" value="UniProtKB-SubCell"/>
</dbReference>
<evidence type="ECO:0000313" key="11">
    <source>
        <dbReference type="EMBL" id="CAD5208979.1"/>
    </source>
</evidence>
<evidence type="ECO:0000256" key="5">
    <source>
        <dbReference type="ARBA" id="ARBA00022723"/>
    </source>
</evidence>
<dbReference type="EMBL" id="CAJFCV020000001">
    <property type="protein sequence ID" value="CAG9083612.1"/>
    <property type="molecule type" value="Genomic_DNA"/>
</dbReference>
<organism evidence="11 12">
    <name type="scientific">Bursaphelenchus xylophilus</name>
    <name type="common">Pinewood nematode worm</name>
    <name type="synonym">Aphelenchoides xylophilus</name>
    <dbReference type="NCBI Taxonomy" id="6326"/>
    <lineage>
        <taxon>Eukaryota</taxon>
        <taxon>Metazoa</taxon>
        <taxon>Ecdysozoa</taxon>
        <taxon>Nematoda</taxon>
        <taxon>Chromadorea</taxon>
        <taxon>Rhabditida</taxon>
        <taxon>Tylenchina</taxon>
        <taxon>Tylenchomorpha</taxon>
        <taxon>Aphelenchoidea</taxon>
        <taxon>Aphelenchoididae</taxon>
        <taxon>Bursaphelenchus</taxon>
    </lineage>
</organism>
<evidence type="ECO:0000256" key="3">
    <source>
        <dbReference type="ARBA" id="ARBA00004630"/>
    </source>
</evidence>
<feature type="compositionally biased region" description="Pro residues" evidence="8">
    <location>
        <begin position="33"/>
        <end position="60"/>
    </location>
</feature>
<evidence type="ECO:0000256" key="1">
    <source>
        <dbReference type="ARBA" id="ARBA00004414"/>
    </source>
</evidence>
<comment type="subcellular location">
    <subcellularLocation>
        <location evidence="2">Endosome membrane</location>
        <topology evidence="2">Peripheral membrane protein</topology>
    </subcellularLocation>
    <subcellularLocation>
        <location evidence="1">Late endosome membrane</location>
    </subcellularLocation>
    <subcellularLocation>
        <location evidence="3">Lysosome membrane</location>
        <topology evidence="3">Peripheral membrane protein</topology>
        <orientation evidence="3">Cytoplasmic side</orientation>
    </subcellularLocation>
</comment>
<accession>A0A7I8XAX4</accession>
<dbReference type="Pfam" id="PF10601">
    <property type="entry name" value="zf-LITAF-like"/>
    <property type="match status" value="1"/>
</dbReference>
<dbReference type="AlphaFoldDB" id="A0A7I8XAX4"/>
<dbReference type="GO" id="GO:0031902">
    <property type="term" value="C:late endosome membrane"/>
    <property type="evidence" value="ECO:0007669"/>
    <property type="project" value="UniProtKB-SubCell"/>
</dbReference>
<evidence type="ECO:0000259" key="10">
    <source>
        <dbReference type="PROSITE" id="PS51837"/>
    </source>
</evidence>
<evidence type="ECO:0000313" key="12">
    <source>
        <dbReference type="Proteomes" id="UP000659654"/>
    </source>
</evidence>
<evidence type="ECO:0000256" key="8">
    <source>
        <dbReference type="SAM" id="MobiDB-lite"/>
    </source>
</evidence>
<dbReference type="SMART" id="SM00714">
    <property type="entry name" value="LITAF"/>
    <property type="match status" value="1"/>
</dbReference>
<protein>
    <submittedName>
        <fullName evidence="11">(pine wood nematode) hypothetical protein</fullName>
    </submittedName>
</protein>
<evidence type="ECO:0000256" key="4">
    <source>
        <dbReference type="ARBA" id="ARBA00005975"/>
    </source>
</evidence>
<reference evidence="11" key="1">
    <citation type="submission" date="2020-09" db="EMBL/GenBank/DDBJ databases">
        <authorList>
            <person name="Kikuchi T."/>
        </authorList>
    </citation>
    <scope>NUCLEOTIDE SEQUENCE</scope>
    <source>
        <strain evidence="11">Ka4C1</strain>
    </source>
</reference>
<comment type="caution">
    <text evidence="11">The sequence shown here is derived from an EMBL/GenBank/DDBJ whole genome shotgun (WGS) entry which is preliminary data.</text>
</comment>
<proteinExistence type="inferred from homology"/>
<dbReference type="InterPro" id="IPR006629">
    <property type="entry name" value="LITAF"/>
</dbReference>
<keyword evidence="9" id="KW-1133">Transmembrane helix</keyword>
<keyword evidence="6" id="KW-0862">Zinc</keyword>
<dbReference type="PANTHER" id="PTHR23292">
    <property type="entry name" value="LIPOPOLYSACCHARIDE-INDUCED TUMOR NECROSIS FACTOR-ALPHA FACTOR"/>
    <property type="match status" value="1"/>
</dbReference>
<evidence type="ECO:0000256" key="9">
    <source>
        <dbReference type="SAM" id="Phobius"/>
    </source>
</evidence>
<gene>
    <name evidence="11" type="ORF">BXYJ_LOCUS1213</name>
</gene>
<dbReference type="OrthoDB" id="4713066at2759"/>
<feature type="domain" description="LITAF" evidence="10">
    <location>
        <begin position="86"/>
        <end position="174"/>
    </location>
</feature>
<dbReference type="Proteomes" id="UP000582659">
    <property type="component" value="Unassembled WGS sequence"/>
</dbReference>
<feature type="region of interest" description="Disordered" evidence="8">
    <location>
        <begin position="29"/>
        <end position="80"/>
    </location>
</feature>
<feature type="compositionally biased region" description="Pro residues" evidence="8">
    <location>
        <begin position="68"/>
        <end position="80"/>
    </location>
</feature>
<feature type="transmembrane region" description="Helical" evidence="9">
    <location>
        <begin position="124"/>
        <end position="143"/>
    </location>
</feature>
<sequence length="175" mass="18850">MQAAGAVWVRLSAEPEDFCVTNRYHVVEEMSGSPPPPYSDVPPAPIKVPPPSDPSFPPSPQFGYAGGAPPPPPSAPNASPPQIPVPLAGVNVNTGAFGPFPVEMDCRYCHNHIVTHTRRVAGTLPWIIMGICFVLGFFLIIPWCICCVPFCVDACLDVLHTCPSCKRTVGRFTRL</sequence>
<comment type="similarity">
    <text evidence="4">Belongs to the CDIP1/LITAF family.</text>
</comment>
<keyword evidence="7 9" id="KW-0472">Membrane</keyword>
<evidence type="ECO:0000256" key="7">
    <source>
        <dbReference type="ARBA" id="ARBA00023136"/>
    </source>
</evidence>
<dbReference type="GO" id="GO:0008270">
    <property type="term" value="F:zinc ion binding"/>
    <property type="evidence" value="ECO:0007669"/>
    <property type="project" value="TreeGrafter"/>
</dbReference>
<dbReference type="EMBL" id="CAJFDI010000001">
    <property type="protein sequence ID" value="CAD5208979.1"/>
    <property type="molecule type" value="Genomic_DNA"/>
</dbReference>
<dbReference type="PANTHER" id="PTHR23292:SF6">
    <property type="entry name" value="FI16602P1-RELATED"/>
    <property type="match status" value="1"/>
</dbReference>
<evidence type="ECO:0000256" key="2">
    <source>
        <dbReference type="ARBA" id="ARBA00004481"/>
    </source>
</evidence>
<evidence type="ECO:0000256" key="6">
    <source>
        <dbReference type="ARBA" id="ARBA00022833"/>
    </source>
</evidence>
<dbReference type="InterPro" id="IPR037519">
    <property type="entry name" value="LITAF_fam"/>
</dbReference>
<dbReference type="PROSITE" id="PS51837">
    <property type="entry name" value="LITAF"/>
    <property type="match status" value="1"/>
</dbReference>
<dbReference type="Proteomes" id="UP000659654">
    <property type="component" value="Unassembled WGS sequence"/>
</dbReference>
<keyword evidence="12" id="KW-1185">Reference proteome</keyword>
<name>A0A7I8XAX4_BURXY</name>
<keyword evidence="5" id="KW-0479">Metal-binding</keyword>